<dbReference type="GO" id="GO:0000049">
    <property type="term" value="F:tRNA binding"/>
    <property type="evidence" value="ECO:0007669"/>
    <property type="project" value="InterPro"/>
</dbReference>
<evidence type="ECO:0000256" key="6">
    <source>
        <dbReference type="ARBA" id="ARBA00023146"/>
    </source>
</evidence>
<evidence type="ECO:0000256" key="11">
    <source>
        <dbReference type="ARBA" id="ARBA00047366"/>
    </source>
</evidence>
<dbReference type="PRINTS" id="PR00987">
    <property type="entry name" value="TRNASYNTHGLU"/>
</dbReference>
<name>A0A8B7N8Q3_HYAAZ</name>
<comment type="catalytic activity">
    <reaction evidence="12">
        <text>tRNA(Glx) + L-glutamate + ATP = L-glutamyl-tRNA(Glx) + AMP + diphosphate</text>
        <dbReference type="Rhea" id="RHEA:18397"/>
        <dbReference type="Rhea" id="RHEA-COMP:9713"/>
        <dbReference type="Rhea" id="RHEA-COMP:9716"/>
        <dbReference type="ChEBI" id="CHEBI:29985"/>
        <dbReference type="ChEBI" id="CHEBI:30616"/>
        <dbReference type="ChEBI" id="CHEBI:33019"/>
        <dbReference type="ChEBI" id="CHEBI:78442"/>
        <dbReference type="ChEBI" id="CHEBI:78520"/>
        <dbReference type="ChEBI" id="CHEBI:456215"/>
        <dbReference type="EC" id="6.1.1.24"/>
    </reaction>
    <physiologicalReaction direction="left-to-right" evidence="12">
        <dbReference type="Rhea" id="RHEA:18398"/>
    </physiologicalReaction>
</comment>
<evidence type="ECO:0000256" key="7">
    <source>
        <dbReference type="ARBA" id="ARBA00044054"/>
    </source>
</evidence>
<accession>A0A8B7N8Q3</accession>
<dbReference type="RefSeq" id="XP_018010292.2">
    <property type="nucleotide sequence ID" value="XM_018154803.2"/>
</dbReference>
<evidence type="ECO:0000259" key="15">
    <source>
        <dbReference type="Pfam" id="PF00749"/>
    </source>
</evidence>
<dbReference type="GO" id="GO:0006424">
    <property type="term" value="P:glutamyl-tRNA aminoacylation"/>
    <property type="evidence" value="ECO:0007669"/>
    <property type="project" value="InterPro"/>
</dbReference>
<dbReference type="Proteomes" id="UP000694843">
    <property type="component" value="Unplaced"/>
</dbReference>
<dbReference type="GO" id="GO:0005524">
    <property type="term" value="F:ATP binding"/>
    <property type="evidence" value="ECO:0007669"/>
    <property type="project" value="UniProtKB-KW"/>
</dbReference>
<dbReference type="InterPro" id="IPR045462">
    <property type="entry name" value="aa-tRNA-synth_I_cd-bd"/>
</dbReference>
<sequence length="498" mass="56315">MGHYTLPICSPPLQTRIECILLNDVDSHDKSYLHLGGLRTALYNYLLAKSSNGSFILRIEDTDSNRFVPGAAESLYNMLKWAQILPNEGYGIGGSRGPYVQSERRHLYQKYALELVELGSAYRCFCSPMRLEIVRKESHKTGYTAAYDNRCRWLTKAKSDELLSQGTPYCIRLKLAEVPPWQDTVYGSVYHAVQQEADPVILKTDGQATYHLANVVDDHLMGITHVVRGDEWLLSTPKHLLMYRMFDWRAPVYAHLPLLLNTDGSKLSKRQDNLRVEELRRAGHSARTLINLVLGSGFRGRDQDTIYSLDQLVDMFSLNCVTKQNAKVDMDRLSSLSQADFIRSVSDAAEKSDTVQRLQSMVREQFGDGSPAADSSYVSRVLDAFLSRPVDRLSQLLDQDRAYLWASPQPLHLSDHQRLVVQATHDALVSVDASNFNKTQIREQLQAAQKLLQPPVKTAAFMQLLREVLCGTKQGEPVAEVLEILGRQESLRRLHNVL</sequence>
<dbReference type="GO" id="GO:0004818">
    <property type="term" value="F:glutamate-tRNA ligase activity"/>
    <property type="evidence" value="ECO:0007669"/>
    <property type="project" value="UniProtKB-EC"/>
</dbReference>
<dbReference type="InterPro" id="IPR049940">
    <property type="entry name" value="GluQ/Sye"/>
</dbReference>
<dbReference type="InterPro" id="IPR020751">
    <property type="entry name" value="aa-tRNA-synth_I_codon-bd_sub2"/>
</dbReference>
<dbReference type="InterPro" id="IPR020058">
    <property type="entry name" value="Glu/Gln-tRNA-synth_Ib_cat-dom"/>
</dbReference>
<keyword evidence="2 14" id="KW-0436">Ligase</keyword>
<evidence type="ECO:0000256" key="13">
    <source>
        <dbReference type="ARBA" id="ARBA00047689"/>
    </source>
</evidence>
<dbReference type="Pfam" id="PF19269">
    <property type="entry name" value="Anticodon_2"/>
    <property type="match status" value="1"/>
</dbReference>
<keyword evidence="3 14" id="KW-0547">Nucleotide-binding</keyword>
<dbReference type="Pfam" id="PF00749">
    <property type="entry name" value="tRNA-synt_1c"/>
    <property type="match status" value="1"/>
</dbReference>
<dbReference type="GO" id="GO:0050561">
    <property type="term" value="F:glutamate-tRNA(Gln) ligase activity"/>
    <property type="evidence" value="ECO:0007669"/>
    <property type="project" value="UniProtKB-EC"/>
</dbReference>
<dbReference type="PANTHER" id="PTHR43311:SF2">
    <property type="entry name" value="GLUTAMATE--TRNA LIGASE, MITOCHONDRIAL-RELATED"/>
    <property type="match status" value="1"/>
</dbReference>
<evidence type="ECO:0000256" key="10">
    <source>
        <dbReference type="ARBA" id="ARBA00044313"/>
    </source>
</evidence>
<keyword evidence="5 14" id="KW-0648">Protein biosynthesis</keyword>
<dbReference type="SUPFAM" id="SSF52374">
    <property type="entry name" value="Nucleotidylyl transferase"/>
    <property type="match status" value="1"/>
</dbReference>
<dbReference type="Gene3D" id="1.10.10.350">
    <property type="match status" value="1"/>
</dbReference>
<dbReference type="Gene3D" id="3.40.50.620">
    <property type="entry name" value="HUPs"/>
    <property type="match status" value="1"/>
</dbReference>
<dbReference type="AlphaFoldDB" id="A0A8B7N8Q3"/>
<evidence type="ECO:0000256" key="9">
    <source>
        <dbReference type="ARBA" id="ARBA00044251"/>
    </source>
</evidence>
<evidence type="ECO:0000256" key="8">
    <source>
        <dbReference type="ARBA" id="ARBA00044142"/>
    </source>
</evidence>
<evidence type="ECO:0000313" key="17">
    <source>
        <dbReference type="Proteomes" id="UP000694843"/>
    </source>
</evidence>
<evidence type="ECO:0000256" key="5">
    <source>
        <dbReference type="ARBA" id="ARBA00022917"/>
    </source>
</evidence>
<protein>
    <recommendedName>
        <fullName evidence="8">Nondiscriminating glutamyl-tRNA synthetase EARS2, mitochondrial</fullName>
        <ecNumber evidence="7">6.1.1.24</ecNumber>
    </recommendedName>
    <alternativeName>
        <fullName evidence="10">Glutamate--tRNA(Gln) ligase EARS2, mitochondrial</fullName>
    </alternativeName>
    <alternativeName>
        <fullName evidence="9">Mitochondrial glutamyl-tRNA synthetase</fullName>
    </alternativeName>
</protein>
<dbReference type="PANTHER" id="PTHR43311">
    <property type="entry name" value="GLUTAMATE--TRNA LIGASE"/>
    <property type="match status" value="1"/>
</dbReference>
<dbReference type="GeneID" id="108667739"/>
<keyword evidence="4 14" id="KW-0067">ATP-binding</keyword>
<dbReference type="InterPro" id="IPR014729">
    <property type="entry name" value="Rossmann-like_a/b/a_fold"/>
</dbReference>
<evidence type="ECO:0000256" key="4">
    <source>
        <dbReference type="ARBA" id="ARBA00022840"/>
    </source>
</evidence>
<evidence type="ECO:0000256" key="2">
    <source>
        <dbReference type="ARBA" id="ARBA00022598"/>
    </source>
</evidence>
<dbReference type="InterPro" id="IPR008925">
    <property type="entry name" value="aa_tRNA-synth_I_cd-bd_sf"/>
</dbReference>
<dbReference type="NCBIfam" id="TIGR00464">
    <property type="entry name" value="gltX_bact"/>
    <property type="match status" value="1"/>
</dbReference>
<gene>
    <name evidence="18" type="primary">LOC108667739</name>
</gene>
<comment type="similarity">
    <text evidence="1">Belongs to the class-I aminoacyl-tRNA synthetase family. Glutamate--tRNA ligase type 1 subfamily.</text>
</comment>
<dbReference type="InterPro" id="IPR004527">
    <property type="entry name" value="Glu-tRNA-ligase_bac/mito"/>
</dbReference>
<evidence type="ECO:0000259" key="16">
    <source>
        <dbReference type="Pfam" id="PF19269"/>
    </source>
</evidence>
<dbReference type="OrthoDB" id="428822at2759"/>
<dbReference type="EC" id="6.1.1.24" evidence="7"/>
<feature type="domain" description="Glutamyl/glutaminyl-tRNA synthetase class Ib catalytic" evidence="15">
    <location>
        <begin position="32"/>
        <end position="334"/>
    </location>
</feature>
<reference evidence="18" key="1">
    <citation type="submission" date="2025-08" db="UniProtKB">
        <authorList>
            <consortium name="RefSeq"/>
        </authorList>
    </citation>
    <scope>IDENTIFICATION</scope>
    <source>
        <tissue evidence="18">Whole organism</tissue>
    </source>
</reference>
<feature type="domain" description="Aminoacyl-tRNA synthetase class I anticodon-binding" evidence="16">
    <location>
        <begin position="373"/>
        <end position="497"/>
    </location>
</feature>
<comment type="catalytic activity">
    <reaction evidence="11">
        <text>tRNA(Glu) + L-glutamate + ATP = L-glutamyl-tRNA(Glu) + AMP + diphosphate</text>
        <dbReference type="Rhea" id="RHEA:23540"/>
        <dbReference type="Rhea" id="RHEA-COMP:9663"/>
        <dbReference type="Rhea" id="RHEA-COMP:9680"/>
        <dbReference type="ChEBI" id="CHEBI:29985"/>
        <dbReference type="ChEBI" id="CHEBI:30616"/>
        <dbReference type="ChEBI" id="CHEBI:33019"/>
        <dbReference type="ChEBI" id="CHEBI:78442"/>
        <dbReference type="ChEBI" id="CHEBI:78520"/>
        <dbReference type="ChEBI" id="CHEBI:456215"/>
        <dbReference type="EC" id="6.1.1.17"/>
    </reaction>
    <physiologicalReaction direction="left-to-right" evidence="11">
        <dbReference type="Rhea" id="RHEA:23541"/>
    </physiologicalReaction>
</comment>
<evidence type="ECO:0000256" key="1">
    <source>
        <dbReference type="ARBA" id="ARBA00007894"/>
    </source>
</evidence>
<dbReference type="KEGG" id="hazt:108667739"/>
<evidence type="ECO:0000256" key="3">
    <source>
        <dbReference type="ARBA" id="ARBA00022741"/>
    </source>
</evidence>
<evidence type="ECO:0000256" key="14">
    <source>
        <dbReference type="RuleBase" id="RU363037"/>
    </source>
</evidence>
<dbReference type="CTD" id="39828"/>
<evidence type="ECO:0000256" key="12">
    <source>
        <dbReference type="ARBA" id="ARBA00047479"/>
    </source>
</evidence>
<comment type="catalytic activity">
    <reaction evidence="13">
        <text>tRNA(Gln) + L-glutamate + ATP = L-glutamyl-tRNA(Gln) + AMP + diphosphate</text>
        <dbReference type="Rhea" id="RHEA:64612"/>
        <dbReference type="Rhea" id="RHEA-COMP:9662"/>
        <dbReference type="Rhea" id="RHEA-COMP:9684"/>
        <dbReference type="ChEBI" id="CHEBI:29985"/>
        <dbReference type="ChEBI" id="CHEBI:30616"/>
        <dbReference type="ChEBI" id="CHEBI:33019"/>
        <dbReference type="ChEBI" id="CHEBI:78442"/>
        <dbReference type="ChEBI" id="CHEBI:78520"/>
        <dbReference type="ChEBI" id="CHEBI:456215"/>
    </reaction>
    <physiologicalReaction direction="left-to-right" evidence="13">
        <dbReference type="Rhea" id="RHEA:64613"/>
    </physiologicalReaction>
</comment>
<dbReference type="SUPFAM" id="SSF48163">
    <property type="entry name" value="An anticodon-binding domain of class I aminoacyl-tRNA synthetases"/>
    <property type="match status" value="1"/>
</dbReference>
<proteinExistence type="inferred from homology"/>
<evidence type="ECO:0000313" key="18">
    <source>
        <dbReference type="RefSeq" id="XP_018010292.2"/>
    </source>
</evidence>
<organism evidence="17 18">
    <name type="scientific">Hyalella azteca</name>
    <name type="common">Amphipod</name>
    <dbReference type="NCBI Taxonomy" id="294128"/>
    <lineage>
        <taxon>Eukaryota</taxon>
        <taxon>Metazoa</taxon>
        <taxon>Ecdysozoa</taxon>
        <taxon>Arthropoda</taxon>
        <taxon>Crustacea</taxon>
        <taxon>Multicrustacea</taxon>
        <taxon>Malacostraca</taxon>
        <taxon>Eumalacostraca</taxon>
        <taxon>Peracarida</taxon>
        <taxon>Amphipoda</taxon>
        <taxon>Senticaudata</taxon>
        <taxon>Talitrida</taxon>
        <taxon>Talitroidea</taxon>
        <taxon>Hyalellidae</taxon>
        <taxon>Hyalella</taxon>
    </lineage>
</organism>
<keyword evidence="17" id="KW-1185">Reference proteome</keyword>
<dbReference type="InterPro" id="IPR000924">
    <property type="entry name" value="Glu/Gln-tRNA-synth"/>
</dbReference>
<dbReference type="GO" id="GO:0005739">
    <property type="term" value="C:mitochondrion"/>
    <property type="evidence" value="ECO:0007669"/>
    <property type="project" value="TreeGrafter"/>
</dbReference>
<dbReference type="OMA" id="EGDFILM"/>
<keyword evidence="6 14" id="KW-0030">Aminoacyl-tRNA synthetase</keyword>